<evidence type="ECO:0000313" key="2">
    <source>
        <dbReference type="Proteomes" id="UP000314294"/>
    </source>
</evidence>
<comment type="caution">
    <text evidence="1">The sequence shown here is derived from an EMBL/GenBank/DDBJ whole genome shotgun (WGS) entry which is preliminary data.</text>
</comment>
<proteinExistence type="predicted"/>
<organism evidence="1 2">
    <name type="scientific">Liparis tanakae</name>
    <name type="common">Tanaka's snailfish</name>
    <dbReference type="NCBI Taxonomy" id="230148"/>
    <lineage>
        <taxon>Eukaryota</taxon>
        <taxon>Metazoa</taxon>
        <taxon>Chordata</taxon>
        <taxon>Craniata</taxon>
        <taxon>Vertebrata</taxon>
        <taxon>Euteleostomi</taxon>
        <taxon>Actinopterygii</taxon>
        <taxon>Neopterygii</taxon>
        <taxon>Teleostei</taxon>
        <taxon>Neoteleostei</taxon>
        <taxon>Acanthomorphata</taxon>
        <taxon>Eupercaria</taxon>
        <taxon>Perciformes</taxon>
        <taxon>Cottioidei</taxon>
        <taxon>Cottales</taxon>
        <taxon>Liparidae</taxon>
        <taxon>Liparis</taxon>
    </lineage>
</organism>
<keyword evidence="2" id="KW-1185">Reference proteome</keyword>
<evidence type="ECO:0000313" key="1">
    <source>
        <dbReference type="EMBL" id="TNN66822.1"/>
    </source>
</evidence>
<dbReference type="AlphaFoldDB" id="A0A4Z2HPX2"/>
<accession>A0A4Z2HPX2</accession>
<dbReference type="Proteomes" id="UP000314294">
    <property type="component" value="Unassembled WGS sequence"/>
</dbReference>
<reference evidence="1 2" key="1">
    <citation type="submission" date="2019-03" db="EMBL/GenBank/DDBJ databases">
        <title>First draft genome of Liparis tanakae, snailfish: a comprehensive survey of snailfish specific genes.</title>
        <authorList>
            <person name="Kim W."/>
            <person name="Song I."/>
            <person name="Jeong J.-H."/>
            <person name="Kim D."/>
            <person name="Kim S."/>
            <person name="Ryu S."/>
            <person name="Song J.Y."/>
            <person name="Lee S.K."/>
        </authorList>
    </citation>
    <scope>NUCLEOTIDE SEQUENCE [LARGE SCALE GENOMIC DNA]</scope>
    <source>
        <tissue evidence="1">Muscle</tissue>
    </source>
</reference>
<protein>
    <submittedName>
        <fullName evidence="1">Uncharacterized protein</fullName>
    </submittedName>
</protein>
<name>A0A4Z2HPX2_9TELE</name>
<sequence>MLLCESWMVSCSRLWSRPSNVRLSSTRDSSLRTHPEGFMQGHDAGATFVLPIRTCSLSAMLWTTPSTLGSSSITRWRHAAVLLRPNDRRHKERRRRRGRSREQEVSHPAFLFCACSM</sequence>
<dbReference type="EMBL" id="SRLO01000213">
    <property type="protein sequence ID" value="TNN66822.1"/>
    <property type="molecule type" value="Genomic_DNA"/>
</dbReference>
<gene>
    <name evidence="1" type="ORF">EYF80_022891</name>
</gene>